<name>A0A7W8FTR5_9BACL</name>
<gene>
    <name evidence="2" type="ORF">HNQ44_000484</name>
</gene>
<protein>
    <submittedName>
        <fullName evidence="2">Uncharacterized protein (DUF58 family)</fullName>
    </submittedName>
</protein>
<evidence type="ECO:0000256" key="1">
    <source>
        <dbReference type="SAM" id="Phobius"/>
    </source>
</evidence>
<keyword evidence="1" id="KW-1133">Transmembrane helix</keyword>
<dbReference type="PANTHER" id="PTHR34351:SF2">
    <property type="entry name" value="DUF58 DOMAIN-CONTAINING PROTEIN"/>
    <property type="match status" value="1"/>
</dbReference>
<dbReference type="Proteomes" id="UP000525923">
    <property type="component" value="Unassembled WGS sequence"/>
</dbReference>
<keyword evidence="1" id="KW-0812">Transmembrane</keyword>
<feature type="transmembrane region" description="Helical" evidence="1">
    <location>
        <begin position="12"/>
        <end position="30"/>
    </location>
</feature>
<evidence type="ECO:0000313" key="3">
    <source>
        <dbReference type="Proteomes" id="UP000525923"/>
    </source>
</evidence>
<comment type="caution">
    <text evidence="2">The sequence shown here is derived from an EMBL/GenBank/DDBJ whole genome shotgun (WGS) entry which is preliminary data.</text>
</comment>
<keyword evidence="3" id="KW-1185">Reference proteome</keyword>
<organism evidence="2 3">
    <name type="scientific">Planococcus koreensis</name>
    <dbReference type="NCBI Taxonomy" id="112331"/>
    <lineage>
        <taxon>Bacteria</taxon>
        <taxon>Bacillati</taxon>
        <taxon>Bacillota</taxon>
        <taxon>Bacilli</taxon>
        <taxon>Bacillales</taxon>
        <taxon>Caryophanaceae</taxon>
        <taxon>Planococcus</taxon>
    </lineage>
</organism>
<dbReference type="RefSeq" id="WP_183736412.1">
    <property type="nucleotide sequence ID" value="NZ_JACHHE010000001.1"/>
</dbReference>
<sequence>MGWVRHEEGTRQQSIILGVLAVALFMAFVFLQYEAAAVLSFGTAVFGLQWAYIKQAGKKLAYDNVFVRRRILYGGESEWELEFENGGLPIWGGTLKVWFQDAVQPMGSHNERFGELVEVDVPFTIGFKEKIIVKIPVIGHHRGLARLKKMELDIPLPFGDGHVLLEYQDRLLQEQMVYPKLRNFPFHNRPSSQKAGYFNLNHTLFDDPFQPVGTREYLPTDQFHHIHWKASARMQSYQTKIFTQVANESVLFAVNVASHYATIPNLEERAEELASYIESCYRAGIPYALAVNVRAAGAVPYLYLPSGEGQKQRQKALELLAVLSKDHSTMPFNAMANHLERHDGLPSTAYVLTDEKADIALITAKWGKRTQLAVLKSRQGREPA</sequence>
<dbReference type="PANTHER" id="PTHR34351">
    <property type="entry name" value="SLR1927 PROTEIN-RELATED"/>
    <property type="match status" value="1"/>
</dbReference>
<dbReference type="EMBL" id="JACHHE010000001">
    <property type="protein sequence ID" value="MBB5179062.1"/>
    <property type="molecule type" value="Genomic_DNA"/>
</dbReference>
<keyword evidence="1" id="KW-0472">Membrane</keyword>
<dbReference type="AlphaFoldDB" id="A0A7W8FTR5"/>
<proteinExistence type="predicted"/>
<accession>A0A7W8FTR5</accession>
<reference evidence="2 3" key="1">
    <citation type="submission" date="2020-08" db="EMBL/GenBank/DDBJ databases">
        <title>Genomic Encyclopedia of Type Strains, Phase IV (KMG-IV): sequencing the most valuable type-strain genomes for metagenomic binning, comparative biology and taxonomic classification.</title>
        <authorList>
            <person name="Goeker M."/>
        </authorList>
    </citation>
    <scope>NUCLEOTIDE SEQUENCE [LARGE SCALE GENOMIC DNA]</scope>
    <source>
        <strain evidence="2 3">DSM 15895</strain>
    </source>
</reference>
<evidence type="ECO:0000313" key="2">
    <source>
        <dbReference type="EMBL" id="MBB5179062.1"/>
    </source>
</evidence>